<feature type="compositionally biased region" description="Low complexity" evidence="1">
    <location>
        <begin position="377"/>
        <end position="463"/>
    </location>
</feature>
<dbReference type="Pfam" id="PF06367">
    <property type="entry name" value="Drf_FH3"/>
    <property type="match status" value="1"/>
</dbReference>
<accession>A0AA47MPQ7</accession>
<dbReference type="InterPro" id="IPR042201">
    <property type="entry name" value="FH2_Formin_sf"/>
</dbReference>
<reference evidence="4" key="1">
    <citation type="journal article" date="2023" name="Front. Mar. Sci.">
        <title>A new Merluccius polli reference genome to investigate the effects of global change in West African waters.</title>
        <authorList>
            <person name="Mateo J.L."/>
            <person name="Blanco-Fernandez C."/>
            <person name="Garcia-Vazquez E."/>
            <person name="Machado-Schiaffino G."/>
        </authorList>
    </citation>
    <scope>NUCLEOTIDE SEQUENCE</scope>
    <source>
        <strain evidence="4">C29</strain>
        <tissue evidence="4">Fin</tissue>
    </source>
</reference>
<feature type="compositionally biased region" description="Low complexity" evidence="1">
    <location>
        <begin position="995"/>
        <end position="1004"/>
    </location>
</feature>
<dbReference type="InterPro" id="IPR015425">
    <property type="entry name" value="FH2_Formin"/>
</dbReference>
<dbReference type="InterPro" id="IPR011989">
    <property type="entry name" value="ARM-like"/>
</dbReference>
<feature type="compositionally biased region" description="Pro residues" evidence="1">
    <location>
        <begin position="944"/>
        <end position="955"/>
    </location>
</feature>
<feature type="region of interest" description="Disordered" evidence="1">
    <location>
        <begin position="845"/>
        <end position="876"/>
    </location>
</feature>
<evidence type="ECO:0000259" key="2">
    <source>
        <dbReference type="PROSITE" id="PS51232"/>
    </source>
</evidence>
<feature type="compositionally biased region" description="Basic and acidic residues" evidence="1">
    <location>
        <begin position="862"/>
        <end position="872"/>
    </location>
</feature>
<dbReference type="SMART" id="SM01140">
    <property type="entry name" value="Drf_GBD"/>
    <property type="match status" value="1"/>
</dbReference>
<dbReference type="InterPro" id="IPR014768">
    <property type="entry name" value="GBD/FH3_dom"/>
</dbReference>
<name>A0AA47MPQ7_MERPO</name>
<dbReference type="EMBL" id="JAOPHQ010003174">
    <property type="protein sequence ID" value="KAK0144004.1"/>
    <property type="molecule type" value="Genomic_DNA"/>
</dbReference>
<dbReference type="InterPro" id="IPR010473">
    <property type="entry name" value="GTPase-bd"/>
</dbReference>
<keyword evidence="5" id="KW-1185">Reference proteome</keyword>
<dbReference type="SUPFAM" id="SSF101447">
    <property type="entry name" value="Formin homology 2 domain (FH2 domain)"/>
    <property type="match status" value="1"/>
</dbReference>
<dbReference type="SUPFAM" id="SSF48371">
    <property type="entry name" value="ARM repeat"/>
    <property type="match status" value="1"/>
</dbReference>
<dbReference type="PANTHER" id="PTHR46345:SF5">
    <property type="entry name" value="INVERTED FORMIN-2"/>
    <property type="match status" value="1"/>
</dbReference>
<dbReference type="GO" id="GO:0031267">
    <property type="term" value="F:small GTPase binding"/>
    <property type="evidence" value="ECO:0007669"/>
    <property type="project" value="InterPro"/>
</dbReference>
<proteinExistence type="predicted"/>
<dbReference type="AlphaFoldDB" id="A0AA47MPQ7"/>
<sequence>MAARKWSAVKVHVTSGSPDAADAQLEANLEDADPELCIRLLQIPTVVNYSGLRRRLESSDRTWMVQFLELRGLDLLMEALDRVSGRGCARIADALLQLTCVACVRAIMNSPAGLHFILDHHGYVRTLAQALDTSNVMVKMQVFELLAAVTLFDHHGHRLILDALEHYKSLKKQRYRFSVIMNELHATDNVAYMVTLMSVVNVLLVGLDDLRKRDKLRKEFIGLQLLDLLPRLRDTEDTDLNIQCEAFEDSLAEDEEEMMKVYGGVDMSSHQDVFTSLFTRVSSTPASLHLLSVLQALLLVSPDRAEVWRALETLVDRATLLAQDAQLQEESAEQLLFRLLPSKALRPPVSTNQMIPTTNRAVQTDSLADKSQPLCITSSTPSSTSSTTTTPWSWRRSFTSSTSSSTTTPWPWRSSTSSSSSSTTTPWPWRSPTSSSTSSSSTWFGSSPASSSLWSSYSSSSPRRSGDDCTPRSPRAVCRSLPHPPHEETQLAETAGPETWSMWTSVPQDPLEPDYSSIEQLFALPQTDGPAKGNSTPAKPKEISFIDSKKNLNLHIFLKQFRCSHEDFVGLIHTGDRTKFDTETLKQLLKLLPEKHEVENLRAYQGERDQLADVDRFYLLLLAVPCYSLRIECMLLSEETSCVLENLMPKAQLVENACKGLKHCPRLLSFCKLILDIGNFLNYGSHTGNAEGFKINTLLKLTETKANKSRLTLLHYIIEVAEQKHPDMLKLPDDLELCDKAAGVNLESIQSEAAALVRFLENTKKKVAASSAEDLKKNYLSTIEGYLDGCRKLQEMFTSVEEEKRMLAVYLCEDPSKLSLQEVFSTLQTFRALFIKAYKENHSRQEQALRVERRRKQQEEEESKHPKGENGKPLRKTVPVQEDCIIDKLLADIRKGFCLRKTRAQADRETLPPAGRTENSRRPESEEEPQTSSGAQIRQNHGPPQLPQAPEPLGVPEPEQCSDNPTDHELESGSTLVLSLSDLPQRPSPSPPTTPTLTADPRPASITPDSGLESSPGRAWNRQAGRRSQTKPDSSGSEDGPEPSTETRTADLKRASPI</sequence>
<dbReference type="SMART" id="SM01139">
    <property type="entry name" value="Drf_FH3"/>
    <property type="match status" value="1"/>
</dbReference>
<comment type="caution">
    <text evidence="4">The sequence shown here is derived from an EMBL/GenBank/DDBJ whole genome shotgun (WGS) entry which is preliminary data.</text>
</comment>
<protein>
    <submittedName>
        <fullName evidence="4">Inverted formin-2</fullName>
    </submittedName>
</protein>
<dbReference type="PROSITE" id="PS51444">
    <property type="entry name" value="FH2"/>
    <property type="match status" value="1"/>
</dbReference>
<dbReference type="Gene3D" id="1.10.238.150">
    <property type="entry name" value="Formin, FH3 diaphanous domain"/>
    <property type="match status" value="1"/>
</dbReference>
<feature type="domain" description="GBD/FH3" evidence="2">
    <location>
        <begin position="1"/>
        <end position="336"/>
    </location>
</feature>
<feature type="compositionally biased region" description="Polar residues" evidence="1">
    <location>
        <begin position="349"/>
        <end position="366"/>
    </location>
</feature>
<dbReference type="InterPro" id="IPR010472">
    <property type="entry name" value="FH3_dom"/>
</dbReference>
<feature type="region of interest" description="Disordered" evidence="1">
    <location>
        <begin position="904"/>
        <end position="1058"/>
    </location>
</feature>
<dbReference type="Proteomes" id="UP001174136">
    <property type="component" value="Unassembled WGS sequence"/>
</dbReference>
<dbReference type="Gene3D" id="1.20.58.2220">
    <property type="entry name" value="Formin, FH2 domain"/>
    <property type="match status" value="1"/>
</dbReference>
<evidence type="ECO:0000256" key="1">
    <source>
        <dbReference type="SAM" id="MobiDB-lite"/>
    </source>
</evidence>
<dbReference type="InterPro" id="IPR016024">
    <property type="entry name" value="ARM-type_fold"/>
</dbReference>
<dbReference type="PROSITE" id="PS51232">
    <property type="entry name" value="GBD_FH3"/>
    <property type="match status" value="1"/>
</dbReference>
<dbReference type="GO" id="GO:0003779">
    <property type="term" value="F:actin binding"/>
    <property type="evidence" value="ECO:0007669"/>
    <property type="project" value="InterPro"/>
</dbReference>
<feature type="compositionally biased region" description="Basic and acidic residues" evidence="1">
    <location>
        <begin position="1048"/>
        <end position="1058"/>
    </location>
</feature>
<gene>
    <name evidence="4" type="primary">INF2</name>
    <name evidence="4" type="ORF">N1851_017671</name>
</gene>
<feature type="domain" description="FH2" evidence="3">
    <location>
        <begin position="473"/>
        <end position="860"/>
    </location>
</feature>
<dbReference type="GO" id="GO:0030036">
    <property type="term" value="P:actin cytoskeleton organization"/>
    <property type="evidence" value="ECO:0007669"/>
    <property type="project" value="InterPro"/>
</dbReference>
<evidence type="ECO:0000313" key="5">
    <source>
        <dbReference type="Proteomes" id="UP001174136"/>
    </source>
</evidence>
<organism evidence="4 5">
    <name type="scientific">Merluccius polli</name>
    <name type="common">Benguela hake</name>
    <name type="synonym">Merluccius cadenati</name>
    <dbReference type="NCBI Taxonomy" id="89951"/>
    <lineage>
        <taxon>Eukaryota</taxon>
        <taxon>Metazoa</taxon>
        <taxon>Chordata</taxon>
        <taxon>Craniata</taxon>
        <taxon>Vertebrata</taxon>
        <taxon>Euteleostomi</taxon>
        <taxon>Actinopterygii</taxon>
        <taxon>Neopterygii</taxon>
        <taxon>Teleostei</taxon>
        <taxon>Neoteleostei</taxon>
        <taxon>Acanthomorphata</taxon>
        <taxon>Zeiogadaria</taxon>
        <taxon>Gadariae</taxon>
        <taxon>Gadiformes</taxon>
        <taxon>Gadoidei</taxon>
        <taxon>Merlucciidae</taxon>
        <taxon>Merluccius</taxon>
    </lineage>
</organism>
<dbReference type="Pfam" id="PF06371">
    <property type="entry name" value="Drf_GBD"/>
    <property type="match status" value="1"/>
</dbReference>
<evidence type="ECO:0000313" key="4">
    <source>
        <dbReference type="EMBL" id="KAK0144004.1"/>
    </source>
</evidence>
<dbReference type="Pfam" id="PF02181">
    <property type="entry name" value="FH2"/>
    <property type="match status" value="1"/>
</dbReference>
<dbReference type="Gene3D" id="1.25.10.10">
    <property type="entry name" value="Leucine-rich Repeat Variant"/>
    <property type="match status" value="1"/>
</dbReference>
<dbReference type="PANTHER" id="PTHR46345">
    <property type="entry name" value="INVERTED FORMIN-2"/>
    <property type="match status" value="1"/>
</dbReference>
<evidence type="ECO:0000259" key="3">
    <source>
        <dbReference type="PROSITE" id="PS51444"/>
    </source>
</evidence>
<dbReference type="SMART" id="SM00498">
    <property type="entry name" value="FH2"/>
    <property type="match status" value="1"/>
</dbReference>
<feature type="region of interest" description="Disordered" evidence="1">
    <location>
        <begin position="348"/>
        <end position="498"/>
    </location>
</feature>